<gene>
    <name evidence="1" type="ORF">Ctob_015573</name>
</gene>
<feature type="non-terminal residue" evidence="1">
    <location>
        <position position="141"/>
    </location>
</feature>
<accession>A0A0M0K854</accession>
<evidence type="ECO:0000313" key="1">
    <source>
        <dbReference type="EMBL" id="KOO34969.1"/>
    </source>
</evidence>
<keyword evidence="2" id="KW-1185">Reference proteome</keyword>
<evidence type="ECO:0000313" key="2">
    <source>
        <dbReference type="Proteomes" id="UP000037460"/>
    </source>
</evidence>
<proteinExistence type="predicted"/>
<sequence>MAESVEEFDKWLDAHAPPTPVSVAASRAAAPAASDSGWFSSLGFSSTAAAPSSAPPSLSGLFSSVTSVVPSAAMAKFDGLLESAAPATSVFSSAFGGVADSLKAKYEESVEQYQREQARYCTEEAQRAERQQLAESLKHVQ</sequence>
<dbReference type="Proteomes" id="UP000037460">
    <property type="component" value="Unassembled WGS sequence"/>
</dbReference>
<dbReference type="AlphaFoldDB" id="A0A0M0K854"/>
<reference evidence="2" key="1">
    <citation type="journal article" date="2015" name="PLoS Genet.">
        <title>Genome Sequence and Transcriptome Analyses of Chrysochromulina tobin: Metabolic Tools for Enhanced Algal Fitness in the Prominent Order Prymnesiales (Haptophyceae).</title>
        <authorList>
            <person name="Hovde B.T."/>
            <person name="Deodato C.R."/>
            <person name="Hunsperger H.M."/>
            <person name="Ryken S.A."/>
            <person name="Yost W."/>
            <person name="Jha R.K."/>
            <person name="Patterson J."/>
            <person name="Monnat R.J. Jr."/>
            <person name="Barlow S.B."/>
            <person name="Starkenburg S.R."/>
            <person name="Cattolico R.A."/>
        </authorList>
    </citation>
    <scope>NUCLEOTIDE SEQUENCE</scope>
    <source>
        <strain evidence="2">CCMP291</strain>
    </source>
</reference>
<protein>
    <submittedName>
        <fullName evidence="1">Uncharacterized protein</fullName>
    </submittedName>
</protein>
<organism evidence="1 2">
    <name type="scientific">Chrysochromulina tobinii</name>
    <dbReference type="NCBI Taxonomy" id="1460289"/>
    <lineage>
        <taxon>Eukaryota</taxon>
        <taxon>Haptista</taxon>
        <taxon>Haptophyta</taxon>
        <taxon>Prymnesiophyceae</taxon>
        <taxon>Prymnesiales</taxon>
        <taxon>Chrysochromulinaceae</taxon>
        <taxon>Chrysochromulina</taxon>
    </lineage>
</organism>
<comment type="caution">
    <text evidence="1">The sequence shown here is derived from an EMBL/GenBank/DDBJ whole genome shotgun (WGS) entry which is preliminary data.</text>
</comment>
<name>A0A0M0K854_9EUKA</name>
<dbReference type="EMBL" id="JWZX01001028">
    <property type="protein sequence ID" value="KOO34969.1"/>
    <property type="molecule type" value="Genomic_DNA"/>
</dbReference>